<dbReference type="InterPro" id="IPR053156">
    <property type="entry name" value="T6SS_TssM-like"/>
</dbReference>
<keyword evidence="6" id="KW-1185">Reference proteome</keyword>
<feature type="transmembrane region" description="Helical" evidence="1">
    <location>
        <begin position="356"/>
        <end position="377"/>
    </location>
</feature>
<dbReference type="PANTHER" id="PTHR36153:SF1">
    <property type="entry name" value="TYPE VI SECRETION SYSTEM COMPONENT TSSM1"/>
    <property type="match status" value="1"/>
</dbReference>
<feature type="domain" description="Type VI secretion system component TssM1 helical" evidence="4">
    <location>
        <begin position="864"/>
        <end position="968"/>
    </location>
</feature>
<sequence length="1113" mass="125447">METSRTKSRHSLFWLVTGYLIAVTLLVLIGAGLYYFAGSSLGLQAALPRQIAFWSLMVWLSLVWFCPLFILAWRGLVRLNAREATGDSGPKKQRPPENQRVQDIVTQMRYQYRWRWRSRVRILLVVGEAHLVEQTIPGLTTQHWLEGHHTLLLWHGGPQDEPVPSQLKALRKIRRQLADAVVWVVNANTELTQDMLDTTARQMQKRYSLLGQDIPLWLWETHEPQQAQPGLPMQGTGFIIAPGYGADEYHRSFADLERLLIERGMQQTDHDRQHSFLLELAHALRNGGAERLTHTLLQLSEGARALPLAGMVFSPSVTSGAASLRHAWQPGKAWLDLLAQRWRKPITNGASWRKSLLLACSCLLAVWLACVVFSAIANLRLIQADHRLALAATDTHQPLRQQLFALRELQKEMERLQHWQRYGAPWYMRFGLSQNAPLLAALWPQWRQGAMPLLRDASAQHLIVQMSAWRSLPPDSPLRAEQAKSMYDLLKAYLMLSRPDKADPVFFSTTVMKGWQQREGVADGTWLMIGGDMLAFMMANMPAHLDWRLTPDMRLVSSMRSALLRQIGASNAEVTRYQKLLDQVSRDYADMPLSEIVSGTDSSRLFSTDETVPGVFTRKAWEEEVQPAITKAARARRDEIDWVLSDSKPNATTDISPETLQARLTARYFSDYAGAWLKFLNSLQWHRAESLSESIEQLTLLADVRQSPLIALMNTLSVQGRAGQTGGDLTDSLVNSAKKLLNSDKAKAISQWQGASGPLDATFGPLLSLTDTGSAAQNSLSLQTFLTRITRVRLRLQQVTNAPDPQAMMQSLALTVFQGKAVDLTDTRDYGSLIAASLGQEWSGFGQTVFVQPMVQAWEQVLGPTSESINSQWQSDIATPWNQAFADRYPFADRQSEASLPELAQYMRSDTGKIAQFIQTRLGGLLRREGDKWVPDAMNSQGLAFNPAFLAALNRLTHIANVAFARGDVALHFQLMAKPSRDVVESELTVDRQKIQYFNQEESWQTLTWPDNRWQPRTSLSWRTVHTGSRLYADMQESWGFIRLLDKALVTDLGDNLYRVSWLTPDRLVLNYQMRTELGKGPLALLDLRGFALPLQIFTSGSPDAIARNGGEK</sequence>
<feature type="transmembrane region" description="Helical" evidence="1">
    <location>
        <begin position="12"/>
        <end position="36"/>
    </location>
</feature>
<dbReference type="Proteomes" id="UP000217182">
    <property type="component" value="Chromosome"/>
</dbReference>
<dbReference type="OrthoDB" id="9758229at2"/>
<keyword evidence="1" id="KW-1133">Transmembrane helix</keyword>
<evidence type="ECO:0000259" key="3">
    <source>
        <dbReference type="Pfam" id="PF06761"/>
    </source>
</evidence>
<evidence type="ECO:0000259" key="2">
    <source>
        <dbReference type="Pfam" id="PF06744"/>
    </source>
</evidence>
<dbReference type="PANTHER" id="PTHR36153">
    <property type="entry name" value="INNER MEMBRANE PROTEIN-RELATED"/>
    <property type="match status" value="1"/>
</dbReference>
<reference evidence="5 6" key="1">
    <citation type="submission" date="2016-01" db="EMBL/GenBank/DDBJ databases">
        <authorList>
            <person name="Oliw E.H."/>
        </authorList>
    </citation>
    <scope>NUCLEOTIDE SEQUENCE [LARGE SCALE GENOMIC DNA]</scope>
    <source>
        <strain evidence="5 6">FRB97</strain>
    </source>
</reference>
<dbReference type="EMBL" id="CP014136">
    <property type="protein sequence ID" value="ATA18926.1"/>
    <property type="molecule type" value="Genomic_DNA"/>
</dbReference>
<accession>A0A250AYN1</accession>
<feature type="transmembrane region" description="Helical" evidence="1">
    <location>
        <begin position="51"/>
        <end position="73"/>
    </location>
</feature>
<name>A0A250AYN1_9GAMM</name>
<keyword evidence="1" id="KW-0812">Transmembrane</keyword>
<dbReference type="InterPro" id="IPR010623">
    <property type="entry name" value="IcmF_C"/>
</dbReference>
<proteinExistence type="predicted"/>
<dbReference type="Pfam" id="PF06761">
    <property type="entry name" value="IcmF-related"/>
    <property type="match status" value="1"/>
</dbReference>
<gene>
    <name evidence="5" type="ORF">AWC35_05980</name>
</gene>
<organism evidence="5 6">
    <name type="scientific">Gibbsiella quercinecans</name>
    <dbReference type="NCBI Taxonomy" id="929813"/>
    <lineage>
        <taxon>Bacteria</taxon>
        <taxon>Pseudomonadati</taxon>
        <taxon>Pseudomonadota</taxon>
        <taxon>Gammaproteobacteria</taxon>
        <taxon>Enterobacterales</taxon>
        <taxon>Yersiniaceae</taxon>
        <taxon>Gibbsiella</taxon>
    </lineage>
</organism>
<feature type="domain" description="Type VI secretion system IcmF C-terminal" evidence="2">
    <location>
        <begin position="973"/>
        <end position="1077"/>
    </location>
</feature>
<evidence type="ECO:0000313" key="6">
    <source>
        <dbReference type="Proteomes" id="UP000217182"/>
    </source>
</evidence>
<dbReference type="KEGG" id="gqu:AWC35_05980"/>
<evidence type="ECO:0000259" key="4">
    <source>
        <dbReference type="Pfam" id="PF21070"/>
    </source>
</evidence>
<dbReference type="RefSeq" id="WP_095845532.1">
    <property type="nucleotide sequence ID" value="NZ_CP014136.1"/>
</dbReference>
<keyword evidence="1" id="KW-0472">Membrane</keyword>
<dbReference type="AlphaFoldDB" id="A0A250AYN1"/>
<dbReference type="Pfam" id="PF21070">
    <property type="entry name" value="IcmF_helical"/>
    <property type="match status" value="1"/>
</dbReference>
<evidence type="ECO:0000313" key="5">
    <source>
        <dbReference type="EMBL" id="ATA18926.1"/>
    </source>
</evidence>
<protein>
    <recommendedName>
        <fullName evidence="7">Type VI secretion protein VasK</fullName>
    </recommendedName>
</protein>
<evidence type="ECO:0000256" key="1">
    <source>
        <dbReference type="SAM" id="Phobius"/>
    </source>
</evidence>
<dbReference type="Pfam" id="PF06744">
    <property type="entry name" value="IcmF_C"/>
    <property type="match status" value="1"/>
</dbReference>
<evidence type="ECO:0008006" key="7">
    <source>
        <dbReference type="Google" id="ProtNLM"/>
    </source>
</evidence>
<dbReference type="InterPro" id="IPR048677">
    <property type="entry name" value="TssM1_hel"/>
</dbReference>
<dbReference type="InterPro" id="IPR009612">
    <property type="entry name" value="IcmF-rel"/>
</dbReference>
<feature type="domain" description="IcmF-related" evidence="3">
    <location>
        <begin position="405"/>
        <end position="719"/>
    </location>
</feature>